<dbReference type="PROSITE" id="PS50929">
    <property type="entry name" value="ABC_TM1F"/>
    <property type="match status" value="2"/>
</dbReference>
<evidence type="ECO:0000256" key="7">
    <source>
        <dbReference type="ARBA" id="ARBA00022737"/>
    </source>
</evidence>
<dbReference type="Proteomes" id="UP000034841">
    <property type="component" value="Unassembled WGS sequence"/>
</dbReference>
<dbReference type="PANTHER" id="PTHR24223">
    <property type="entry name" value="ATP-BINDING CASSETTE SUB-FAMILY C"/>
    <property type="match status" value="1"/>
</dbReference>
<dbReference type="InterPro" id="IPR050173">
    <property type="entry name" value="ABC_transporter_C-like"/>
</dbReference>
<feature type="domain" description="ABC transporter" evidence="15">
    <location>
        <begin position="1317"/>
        <end position="1552"/>
    </location>
</feature>
<dbReference type="GO" id="GO:0005524">
    <property type="term" value="F:ATP binding"/>
    <property type="evidence" value="ECO:0007669"/>
    <property type="project" value="UniProtKB-KW"/>
</dbReference>
<feature type="compositionally biased region" description="Low complexity" evidence="13">
    <location>
        <begin position="941"/>
        <end position="950"/>
    </location>
</feature>
<dbReference type="SMART" id="SM00382">
    <property type="entry name" value="AAA"/>
    <property type="match status" value="2"/>
</dbReference>
<keyword evidence="3" id="KW-0813">Transport</keyword>
<accession>A0A0F8B3V7</accession>
<evidence type="ECO:0000256" key="13">
    <source>
        <dbReference type="SAM" id="MobiDB-lite"/>
    </source>
</evidence>
<keyword evidence="12 14" id="KW-0472">Membrane</keyword>
<keyword evidence="10" id="KW-1278">Translocase</keyword>
<dbReference type="SUPFAM" id="SSF90123">
    <property type="entry name" value="ABC transporter transmembrane region"/>
    <property type="match status" value="2"/>
</dbReference>
<dbReference type="CDD" id="cd18595">
    <property type="entry name" value="ABC_6TM_MRP1_2_3_6_D1_like"/>
    <property type="match status" value="1"/>
</dbReference>
<feature type="transmembrane region" description="Helical" evidence="14">
    <location>
        <begin position="1123"/>
        <end position="1150"/>
    </location>
</feature>
<dbReference type="GO" id="GO:0016887">
    <property type="term" value="F:ATP hydrolysis activity"/>
    <property type="evidence" value="ECO:0007669"/>
    <property type="project" value="InterPro"/>
</dbReference>
<feature type="transmembrane region" description="Helical" evidence="14">
    <location>
        <begin position="555"/>
        <end position="576"/>
    </location>
</feature>
<feature type="transmembrane region" description="Helical" evidence="14">
    <location>
        <begin position="450"/>
        <end position="466"/>
    </location>
</feature>
<dbReference type="CDD" id="cd03244">
    <property type="entry name" value="ABCC_MRP_domain2"/>
    <property type="match status" value="1"/>
</dbReference>
<keyword evidence="18" id="KW-1185">Reference proteome</keyword>
<dbReference type="InterPro" id="IPR003593">
    <property type="entry name" value="AAA+_ATPase"/>
</dbReference>
<feature type="transmembrane region" description="Helical" evidence="14">
    <location>
        <begin position="472"/>
        <end position="490"/>
    </location>
</feature>
<dbReference type="FunFam" id="1.20.1560.10:FF:000020">
    <property type="entry name" value="ABC metal ion transporter"/>
    <property type="match status" value="1"/>
</dbReference>
<keyword evidence="9" id="KW-0067">ATP-binding</keyword>
<feature type="transmembrane region" description="Helical" evidence="14">
    <location>
        <begin position="181"/>
        <end position="200"/>
    </location>
</feature>
<feature type="transmembrane region" description="Helical" evidence="14">
    <location>
        <begin position="371"/>
        <end position="392"/>
    </location>
</feature>
<gene>
    <name evidence="17" type="primary">YCF1</name>
    <name evidence="17" type="ORF">CFO_g1278</name>
</gene>
<dbReference type="EMBL" id="LBBL01000045">
    <property type="protein sequence ID" value="KKF96396.1"/>
    <property type="molecule type" value="Genomic_DNA"/>
</dbReference>
<evidence type="ECO:0000313" key="17">
    <source>
        <dbReference type="EMBL" id="KKF96396.1"/>
    </source>
</evidence>
<evidence type="ECO:0000256" key="12">
    <source>
        <dbReference type="ARBA" id="ARBA00023136"/>
    </source>
</evidence>
<evidence type="ECO:0000256" key="14">
    <source>
        <dbReference type="SAM" id="Phobius"/>
    </source>
</evidence>
<evidence type="ECO:0000256" key="5">
    <source>
        <dbReference type="ARBA" id="ARBA00022554"/>
    </source>
</evidence>
<reference evidence="17 18" key="1">
    <citation type="submission" date="2015-04" db="EMBL/GenBank/DDBJ databases">
        <title>Genome sequence of Ceratocystis platani, a major pathogen of plane trees.</title>
        <authorList>
            <person name="Belbahri L."/>
        </authorList>
    </citation>
    <scope>NUCLEOTIDE SEQUENCE [LARGE SCALE GENOMIC DNA]</scope>
    <source>
        <strain evidence="17 18">CFO</strain>
    </source>
</reference>
<feature type="compositionally biased region" description="Low complexity" evidence="13">
    <location>
        <begin position="880"/>
        <end position="890"/>
    </location>
</feature>
<feature type="transmembrane region" description="Helical" evidence="14">
    <location>
        <begin position="992"/>
        <end position="1016"/>
    </location>
</feature>
<protein>
    <submittedName>
        <fullName evidence="17">Metal resistance protein YCF1</fullName>
    </submittedName>
</protein>
<evidence type="ECO:0000256" key="6">
    <source>
        <dbReference type="ARBA" id="ARBA00022692"/>
    </source>
</evidence>
<evidence type="ECO:0000256" key="11">
    <source>
        <dbReference type="ARBA" id="ARBA00022989"/>
    </source>
</evidence>
<dbReference type="InterPro" id="IPR027417">
    <property type="entry name" value="P-loop_NTPase"/>
</dbReference>
<evidence type="ECO:0000256" key="10">
    <source>
        <dbReference type="ARBA" id="ARBA00022967"/>
    </source>
</evidence>
<comment type="subcellular location">
    <subcellularLocation>
        <location evidence="1">Vacuole membrane</location>
        <topology evidence="1">Multi-pass membrane protein</topology>
    </subcellularLocation>
</comment>
<dbReference type="FunFam" id="3.40.50.300:FF:000450">
    <property type="entry name" value="ABC transporter C family member 2"/>
    <property type="match status" value="1"/>
</dbReference>
<dbReference type="InterPro" id="IPR017871">
    <property type="entry name" value="ABC_transporter-like_CS"/>
</dbReference>
<dbReference type="InterPro" id="IPR056227">
    <property type="entry name" value="TMD0_ABC"/>
</dbReference>
<feature type="transmembrane region" description="Helical" evidence="14">
    <location>
        <begin position="313"/>
        <end position="331"/>
    </location>
</feature>
<comment type="caution">
    <text evidence="17">The sequence shown here is derived from an EMBL/GenBank/DDBJ whole genome shotgun (WGS) entry which is preliminary data.</text>
</comment>
<feature type="transmembrane region" description="Helical" evidence="14">
    <location>
        <begin position="212"/>
        <end position="232"/>
    </location>
</feature>
<dbReference type="PROSITE" id="PS00211">
    <property type="entry name" value="ABC_TRANSPORTER_1"/>
    <property type="match status" value="2"/>
</dbReference>
<keyword evidence="6 14" id="KW-0812">Transmembrane</keyword>
<dbReference type="CDD" id="cd03250">
    <property type="entry name" value="ABCC_MRP_domain1"/>
    <property type="match status" value="1"/>
</dbReference>
<comment type="similarity">
    <text evidence="2">Belongs to the ABC transporter superfamily. ABCC family. Conjugate transporter (TC 3.A.1.208) subfamily.</text>
</comment>
<name>A0A0F8B3V7_CERFI</name>
<feature type="transmembrane region" description="Helical" evidence="14">
    <location>
        <begin position="588"/>
        <end position="614"/>
    </location>
</feature>
<feature type="transmembrane region" description="Helical" evidence="14">
    <location>
        <begin position="1253"/>
        <end position="1272"/>
    </location>
</feature>
<keyword evidence="7" id="KW-0677">Repeat</keyword>
<dbReference type="Gene3D" id="3.40.50.300">
    <property type="entry name" value="P-loop containing nucleotide triphosphate hydrolases"/>
    <property type="match status" value="2"/>
</dbReference>
<evidence type="ECO:0000256" key="9">
    <source>
        <dbReference type="ARBA" id="ARBA00022840"/>
    </source>
</evidence>
<dbReference type="OrthoDB" id="6500128at2759"/>
<dbReference type="Pfam" id="PF00005">
    <property type="entry name" value="ABC_tran"/>
    <property type="match status" value="2"/>
</dbReference>
<dbReference type="Pfam" id="PF00664">
    <property type="entry name" value="ABC_membrane"/>
    <property type="match status" value="2"/>
</dbReference>
<dbReference type="PANTHER" id="PTHR24223:SF443">
    <property type="entry name" value="MULTIDRUG-RESISTANCE LIKE PROTEIN 1, ISOFORM I"/>
    <property type="match status" value="1"/>
</dbReference>
<evidence type="ECO:0000256" key="8">
    <source>
        <dbReference type="ARBA" id="ARBA00022741"/>
    </source>
</evidence>
<evidence type="ECO:0000256" key="2">
    <source>
        <dbReference type="ARBA" id="ARBA00009726"/>
    </source>
</evidence>
<proteinExistence type="inferred from homology"/>
<evidence type="ECO:0000313" key="18">
    <source>
        <dbReference type="Proteomes" id="UP000034841"/>
    </source>
</evidence>
<feature type="transmembrane region" description="Helical" evidence="14">
    <location>
        <begin position="151"/>
        <end position="169"/>
    </location>
</feature>
<dbReference type="InterPro" id="IPR036640">
    <property type="entry name" value="ABC1_TM_sf"/>
</dbReference>
<dbReference type="Pfam" id="PF24357">
    <property type="entry name" value="TMD0_ABC"/>
    <property type="match status" value="1"/>
</dbReference>
<keyword evidence="8" id="KW-0547">Nucleotide-binding</keyword>
<dbReference type="FunFam" id="3.40.50.300:FF:000565">
    <property type="entry name" value="ABC bile acid transporter"/>
    <property type="match status" value="1"/>
</dbReference>
<dbReference type="GO" id="GO:0000329">
    <property type="term" value="C:fungal-type vacuole membrane"/>
    <property type="evidence" value="ECO:0007669"/>
    <property type="project" value="UniProtKB-ARBA"/>
</dbReference>
<dbReference type="PROSITE" id="PS50893">
    <property type="entry name" value="ABC_TRANSPORTER_2"/>
    <property type="match status" value="2"/>
</dbReference>
<evidence type="ECO:0000256" key="3">
    <source>
        <dbReference type="ARBA" id="ARBA00022448"/>
    </source>
</evidence>
<feature type="region of interest" description="Disordered" evidence="13">
    <location>
        <begin position="878"/>
        <end position="974"/>
    </location>
</feature>
<feature type="transmembrane region" description="Helical" evidence="14">
    <location>
        <begin position="121"/>
        <end position="139"/>
    </location>
</feature>
<dbReference type="CDD" id="cd18603">
    <property type="entry name" value="ABC_6TM_MRP1_2_3_6_D2_like"/>
    <property type="match status" value="1"/>
</dbReference>
<sequence>MSGFSDSLLAWALRSSSSQRVLHSGSISGFHPLAPVSHGYMTSAASSSGGLLRRPFCGNAEGWGPLSPVRYDFTPCFIDVSVMSVALFGVFIGALAVAWLLKRPQTPGVVKDWHFWMKQTILAGIIGVSISQVVLQALSYGKSWYLDFRTWTSAVNIVALCVVFYIQWLEHPRMRNPNGVVLFYWLFLLIVLAIKLRSLISQQVYSDAPAFFILYCVGLGLCAIEFFFEWLWPRKHSSYEVLIDEEECPLEYADVFSVLTFGWMTPLMRYGYKEYLTEDDLWALARDDNTNTTGALFMKAWDHELKTKARPNLWLVLLRAYGGPYMLGAIFKIGNDVAQYMQPQLLRILIGFVASYSRKNDGEPEPVIKGAAVALGMFAVAVFQTAMVHQYFQRAFVCGMRIKGGLTSAIYKKSMKLSNEGRSSKTTGDIVNYMAVDAQRMQDLTQFGQMLWSAPFQIIICMWSLYDLVGWSMLAGIAVMIVMLPINGVISKIMRNLQKEQMKVKDSRSRLITEIINNMKSIKLYAWGTAFMNKLNHVRNDQELKNLRKIGATQALANFTWNTAPFFVSCSTFAVFVFTHDQPLSTDIVFPALALFNLLNFPLAILPMVITAIVEASVAVGRITDFLVADELQSDAVIVGPAPTAMGEETVIISDGVFSWDRHQDKDVLTDIDYTAYKGELSCVVGRVGAGKSSFLQAMLGDLYKSRGKVEVRGTIAYVAQQAWILNATVKDNIVFGYRYDADFYDRTIRACALLDDFAQLPDGDETYVGERGISLSGGQKARVALARAVYARADIYLLDDVLSAVDSHVGKHIIDNVLGPRGLLETKTRILATNSIPVLREATHITLLRDGRITEAGTFKQLMAMKGAVSDLLKTAGHESSNTNSETSTIAFTDNGKSRANSDVDEADEDVPEMKPINSKSNSKAKAKDKVRSDSITTLRRASAASFRSPRGKIVDEEGSPAKKTSQSKESSEKGNVKLKVYMEYARSNNLVAVAMYMVTLVLAQVANIGGSVWLKKWSESNAENGYNAAIGRFLGIYFVFGVGSSALTMVQTLVLWIFCSIEASRKLHEKMATAIFRAPMSFFDVTPTGRILNRFSSDIYKIDELLARTFNMLFVNGARSVFTLVIISISTPAFMLLILPLTFMYMYIQKYYLRTSRELKRLNSVSRSPVYAHFQETLGGTATIRAYGKQSRFEQDNEWRVDANLRAFFPSISSNRWLAIRLEFIGALVILAAAGFSIISVTSGSELSAGMVGLAMAYALQIVTSLNWIVRQSVEVETNIVSVERVLEYAAIKSEAPEIIPDHRPPAAWPTKGAVEFNNYSTRYRDGLDLVLKDITLDIKSHEKIGVVGRTGAGKSSLTLALFRIIEAASGNISLDNINTSSVGLLDLRRRLAIIPQDAALFEGTVRDNLDPGHVHDDSELWSVLEHARLKDHVVSMTGQLDARIQEAGANLSQGQRQLISLARAMLTPSNILVLDEATAAVDVETDALLQETLRSPIFSHRTIITVAHRINTIIDSDRVVVLDKGRVAEFGTPADLLKDTQGVFYGLVKQAGLLEGEQGGSSSTEGL</sequence>
<evidence type="ECO:0000259" key="15">
    <source>
        <dbReference type="PROSITE" id="PS50893"/>
    </source>
</evidence>
<evidence type="ECO:0000256" key="4">
    <source>
        <dbReference type="ARBA" id="ARBA00022553"/>
    </source>
</evidence>
<feature type="transmembrane region" description="Helical" evidence="14">
    <location>
        <begin position="1220"/>
        <end position="1241"/>
    </location>
</feature>
<evidence type="ECO:0000256" key="1">
    <source>
        <dbReference type="ARBA" id="ARBA00004128"/>
    </source>
</evidence>
<dbReference type="Gene3D" id="1.20.1560.10">
    <property type="entry name" value="ABC transporter type 1, transmembrane domain"/>
    <property type="match status" value="2"/>
</dbReference>
<dbReference type="FunFam" id="1.20.1560.10:FF:000001">
    <property type="entry name" value="ATP-binding cassette subfamily C member 1"/>
    <property type="match status" value="1"/>
</dbReference>
<keyword evidence="4" id="KW-0597">Phosphoprotein</keyword>
<organism evidence="17 18">
    <name type="scientific">Ceratocystis fimbriata f. sp. platani</name>
    <dbReference type="NCBI Taxonomy" id="88771"/>
    <lineage>
        <taxon>Eukaryota</taxon>
        <taxon>Fungi</taxon>
        <taxon>Dikarya</taxon>
        <taxon>Ascomycota</taxon>
        <taxon>Pezizomycotina</taxon>
        <taxon>Sordariomycetes</taxon>
        <taxon>Hypocreomycetidae</taxon>
        <taxon>Microascales</taxon>
        <taxon>Ceratocystidaceae</taxon>
        <taxon>Ceratocystis</taxon>
    </lineage>
</organism>
<feature type="transmembrane region" description="Helical" evidence="14">
    <location>
        <begin position="80"/>
        <end position="101"/>
    </location>
</feature>
<dbReference type="InterPro" id="IPR003439">
    <property type="entry name" value="ABC_transporter-like_ATP-bd"/>
</dbReference>
<feature type="domain" description="ABC transporter" evidence="15">
    <location>
        <begin position="651"/>
        <end position="876"/>
    </location>
</feature>
<dbReference type="InterPro" id="IPR011527">
    <property type="entry name" value="ABC1_TM_dom"/>
</dbReference>
<evidence type="ECO:0000259" key="16">
    <source>
        <dbReference type="PROSITE" id="PS50929"/>
    </source>
</evidence>
<dbReference type="SUPFAM" id="SSF52540">
    <property type="entry name" value="P-loop containing nucleoside triphosphate hydrolases"/>
    <property type="match status" value="2"/>
</dbReference>
<dbReference type="GO" id="GO:0140359">
    <property type="term" value="F:ABC-type transporter activity"/>
    <property type="evidence" value="ECO:0007669"/>
    <property type="project" value="InterPro"/>
</dbReference>
<keyword evidence="11 14" id="KW-1133">Transmembrane helix</keyword>
<keyword evidence="5" id="KW-0926">Vacuole</keyword>
<feature type="domain" description="ABC transmembrane type-1" evidence="16">
    <location>
        <begin position="999"/>
        <end position="1280"/>
    </location>
</feature>
<feature type="transmembrane region" description="Helical" evidence="14">
    <location>
        <begin position="1036"/>
        <end position="1063"/>
    </location>
</feature>
<dbReference type="GO" id="GO:0042592">
    <property type="term" value="P:homeostatic process"/>
    <property type="evidence" value="ECO:0007669"/>
    <property type="project" value="UniProtKB-ARBA"/>
</dbReference>
<feature type="domain" description="ABC transmembrane type-1" evidence="16">
    <location>
        <begin position="327"/>
        <end position="615"/>
    </location>
</feature>